<dbReference type="PANTHER" id="PTHR35861">
    <property type="match status" value="1"/>
</dbReference>
<dbReference type="InterPro" id="IPR052042">
    <property type="entry name" value="Tail_sheath_structural"/>
</dbReference>
<proteinExistence type="inferred from homology"/>
<dbReference type="Gene3D" id="3.40.50.11780">
    <property type="match status" value="2"/>
</dbReference>
<comment type="similarity">
    <text evidence="1">Belongs to the myoviridae tail sheath protein family.</text>
</comment>
<evidence type="ECO:0000313" key="4">
    <source>
        <dbReference type="EMBL" id="GHH01084.1"/>
    </source>
</evidence>
<evidence type="ECO:0000256" key="1">
    <source>
        <dbReference type="ARBA" id="ARBA00008005"/>
    </source>
</evidence>
<evidence type="ECO:0000313" key="5">
    <source>
        <dbReference type="Proteomes" id="UP000635387"/>
    </source>
</evidence>
<keyword evidence="5" id="KW-1185">Reference proteome</keyword>
<feature type="domain" description="Tail sheath protein subtilisin-like" evidence="2">
    <location>
        <begin position="257"/>
        <end position="408"/>
    </location>
</feature>
<name>A0ABQ3L509_9PSEU</name>
<comment type="caution">
    <text evidence="4">The sequence shown here is derived from an EMBL/GenBank/DDBJ whole genome shotgun (WGS) entry which is preliminary data.</text>
</comment>
<feature type="domain" description="Tail sheath protein C-terminal" evidence="3">
    <location>
        <begin position="409"/>
        <end position="514"/>
    </location>
</feature>
<evidence type="ECO:0000259" key="2">
    <source>
        <dbReference type="Pfam" id="PF04984"/>
    </source>
</evidence>
<dbReference type="EMBL" id="BNAY01000001">
    <property type="protein sequence ID" value="GHH01084.1"/>
    <property type="molecule type" value="Genomic_DNA"/>
</dbReference>
<dbReference type="Pfam" id="PF17482">
    <property type="entry name" value="Phage_sheath_1C"/>
    <property type="match status" value="1"/>
</dbReference>
<gene>
    <name evidence="4" type="ORF">GCM10017790_00770</name>
</gene>
<dbReference type="InterPro" id="IPR035089">
    <property type="entry name" value="Phage_sheath_subtilisin"/>
</dbReference>
<dbReference type="InterPro" id="IPR020287">
    <property type="entry name" value="Tail_sheath_C"/>
</dbReference>
<dbReference type="Proteomes" id="UP000635387">
    <property type="component" value="Unassembled WGS sequence"/>
</dbReference>
<sequence>MTESAPTREARMPTYLTPGVYVEEVEAGARPIEGVGTAVAAFVGFAADGPFNTPTLVSNWTQFTQTFGDFVEGCYLAQSVYGYFLNGGANCYIVRIGGPRGDDRANGAAPKEPTRQAVLGGYRFVAKELPAGGQASELTVEVTEPTGENAGDDRFTVLVKKDGKVVETHNVTTKRTKENVVTSVREKSSFITIEELATGGAVAKPDRGTAVLTEPPQPPPVPRRIAADDYVGDVADRTGFGGLEAIDEITMVAVPDLMAAHQRDLIDLDGVKAVQLAMIAHCELMGDRMAIVDPPPGLTPQEIRSWRMDQAGYDSKYAALYYPWVQVLDAASGTNTYVPPSGYMAGVWARTDATRGVHKAPANEVVRGVLALETHLTKAEQELLNPIGVNCVRSFAGKGIRIWGARTLSSDPAWRYLNVRRLFNYLEESILNGTQWVVFEPNDDALWARIRRTISAFLVMEWRKGALFGLTPDEAFFVKCDRETNPAEGIDLGQVICEVGIAPVKPAEFVIFRLAQMSGGTSLVNE</sequence>
<evidence type="ECO:0000259" key="3">
    <source>
        <dbReference type="Pfam" id="PF17482"/>
    </source>
</evidence>
<organism evidence="4 5">
    <name type="scientific">Amycolatopsis oliviviridis</name>
    <dbReference type="NCBI Taxonomy" id="1471590"/>
    <lineage>
        <taxon>Bacteria</taxon>
        <taxon>Bacillati</taxon>
        <taxon>Actinomycetota</taxon>
        <taxon>Actinomycetes</taxon>
        <taxon>Pseudonocardiales</taxon>
        <taxon>Pseudonocardiaceae</taxon>
        <taxon>Amycolatopsis</taxon>
    </lineage>
</organism>
<dbReference type="Pfam" id="PF04984">
    <property type="entry name" value="Phage_sheath_1"/>
    <property type="match status" value="1"/>
</dbReference>
<protein>
    <submittedName>
        <fullName evidence="4">Tail protein</fullName>
    </submittedName>
</protein>
<dbReference type="PANTHER" id="PTHR35861:SF1">
    <property type="entry name" value="PHAGE TAIL SHEATH PROTEIN"/>
    <property type="match status" value="1"/>
</dbReference>
<accession>A0ABQ3L509</accession>
<reference evidence="5" key="1">
    <citation type="journal article" date="2019" name="Int. J. Syst. Evol. Microbiol.">
        <title>The Global Catalogue of Microorganisms (GCM) 10K type strain sequencing project: providing services to taxonomists for standard genome sequencing and annotation.</title>
        <authorList>
            <consortium name="The Broad Institute Genomics Platform"/>
            <consortium name="The Broad Institute Genome Sequencing Center for Infectious Disease"/>
            <person name="Wu L."/>
            <person name="Ma J."/>
        </authorList>
    </citation>
    <scope>NUCLEOTIDE SEQUENCE [LARGE SCALE GENOMIC DNA]</scope>
    <source>
        <strain evidence="5">CGMCC 4.7683</strain>
    </source>
</reference>